<keyword evidence="2" id="KW-1185">Reference proteome</keyword>
<reference evidence="1 2" key="1">
    <citation type="submission" date="2019-06" db="EMBL/GenBank/DDBJ databases">
        <title>Sorghum-associated microbial communities from plants grown in Nebraska, USA.</title>
        <authorList>
            <person name="Schachtman D."/>
        </authorList>
    </citation>
    <scope>NUCLEOTIDE SEQUENCE [LARGE SCALE GENOMIC DNA]</scope>
    <source>
        <strain evidence="1 2">110</strain>
    </source>
</reference>
<evidence type="ECO:0000313" key="2">
    <source>
        <dbReference type="Proteomes" id="UP000316437"/>
    </source>
</evidence>
<proteinExistence type="predicted"/>
<accession>A0A543ELS7</accession>
<dbReference type="Proteomes" id="UP000316437">
    <property type="component" value="Unassembled WGS sequence"/>
</dbReference>
<gene>
    <name evidence="1" type="ORF">FB551_2254</name>
</gene>
<comment type="caution">
    <text evidence="1">The sequence shown here is derived from an EMBL/GenBank/DDBJ whole genome shotgun (WGS) entry which is preliminary data.</text>
</comment>
<dbReference type="AlphaFoldDB" id="A0A543ELS7"/>
<dbReference type="EMBL" id="VFPD01000001">
    <property type="protein sequence ID" value="TQM22541.1"/>
    <property type="molecule type" value="Genomic_DNA"/>
</dbReference>
<evidence type="ECO:0000313" key="1">
    <source>
        <dbReference type="EMBL" id="TQM22541.1"/>
    </source>
</evidence>
<protein>
    <submittedName>
        <fullName evidence="1">Uncharacterized protein</fullName>
    </submittedName>
</protein>
<organism evidence="1 2">
    <name type="scientific">Chryseobacterium aquifrigidense</name>
    <dbReference type="NCBI Taxonomy" id="558021"/>
    <lineage>
        <taxon>Bacteria</taxon>
        <taxon>Pseudomonadati</taxon>
        <taxon>Bacteroidota</taxon>
        <taxon>Flavobacteriia</taxon>
        <taxon>Flavobacteriales</taxon>
        <taxon>Weeksellaceae</taxon>
        <taxon>Chryseobacterium group</taxon>
        <taxon>Chryseobacterium</taxon>
    </lineage>
</organism>
<name>A0A543ELS7_9FLAO</name>
<sequence length="59" mass="7062">MALSFFDFEYFRSQGRFTQQRAPYFTYIFLLIENITRDAKAFHSAKKHTIHSVISYSFS</sequence>